<evidence type="ECO:0000256" key="2">
    <source>
        <dbReference type="ARBA" id="ARBA00018577"/>
    </source>
</evidence>
<dbReference type="InterPro" id="IPR013919">
    <property type="entry name" value="Pex16"/>
</dbReference>
<reference evidence="4 5" key="1">
    <citation type="journal article" date="2017" name="Gigascience">
        <title>Draft genome of the honey bee ectoparasitic mite, Tropilaelaps mercedesae, is shaped by the parasitic life history.</title>
        <authorList>
            <person name="Dong X."/>
            <person name="Armstrong S.D."/>
            <person name="Xia D."/>
            <person name="Makepeace B.L."/>
            <person name="Darby A.C."/>
            <person name="Kadowaki T."/>
        </authorList>
    </citation>
    <scope>NUCLEOTIDE SEQUENCE [LARGE SCALE GENOMIC DNA]</scope>
    <source>
        <strain evidence="4">Wuxi-XJTLU</strain>
    </source>
</reference>
<dbReference type="PANTHER" id="PTHR13299:SF0">
    <property type="entry name" value="PEROXISOMAL MEMBRANE PROTEIN PEX16"/>
    <property type="match status" value="1"/>
</dbReference>
<evidence type="ECO:0000256" key="1">
    <source>
        <dbReference type="ARBA" id="ARBA00009505"/>
    </source>
</evidence>
<accession>A0A1V9Y3F4</accession>
<dbReference type="PANTHER" id="PTHR13299">
    <property type="entry name" value="PEROXISOMAL MEMBRANE PROTEIN PEX16"/>
    <property type="match status" value="1"/>
</dbReference>
<dbReference type="AlphaFoldDB" id="A0A1V9Y3F4"/>
<dbReference type="Proteomes" id="UP000192247">
    <property type="component" value="Unassembled WGS sequence"/>
</dbReference>
<comment type="similarity">
    <text evidence="1 3">Belongs to the peroxin-16 family.</text>
</comment>
<sequence>MSRVEYVVNSYVDYVRANPNTMQEIESALKWASFFITNRFQYSNVMAEFLSSGSNLLALANDIILRRAHALPVSSSQVVTTIRTMLQVLEYSEVFFEISARTFSDEPTRWMVIGLIQLLKTILKLTLLFNFKQGISRLQAVPPLNRKADLQYAEKLREQRREKRAQAGFTLKSGREVRSLENTAPLNKRRWCETQKEDPMSHMEQKFSFVSSELNGPQIVGEVLYIMRPLAHLFAIKSFGMKSWAPWAVSLSMDVGSIQLLRAPNLQHLEKQEMSRRTMMLLLYLLRSPFYNQHTKVRLISTLKTLAGSLPLVRLVLNPIIDYIPEWQRTYFCNWS</sequence>
<dbReference type="Pfam" id="PF08610">
    <property type="entry name" value="Pex16"/>
    <property type="match status" value="1"/>
</dbReference>
<dbReference type="STRING" id="418985.A0A1V9Y3F4"/>
<organism evidence="4 5">
    <name type="scientific">Tropilaelaps mercedesae</name>
    <dbReference type="NCBI Taxonomy" id="418985"/>
    <lineage>
        <taxon>Eukaryota</taxon>
        <taxon>Metazoa</taxon>
        <taxon>Ecdysozoa</taxon>
        <taxon>Arthropoda</taxon>
        <taxon>Chelicerata</taxon>
        <taxon>Arachnida</taxon>
        <taxon>Acari</taxon>
        <taxon>Parasitiformes</taxon>
        <taxon>Mesostigmata</taxon>
        <taxon>Gamasina</taxon>
        <taxon>Dermanyssoidea</taxon>
        <taxon>Laelapidae</taxon>
        <taxon>Tropilaelaps</taxon>
    </lineage>
</organism>
<gene>
    <name evidence="4" type="ORF">BIW11_02425</name>
</gene>
<keyword evidence="5" id="KW-1185">Reference proteome</keyword>
<keyword evidence="3" id="KW-0576">Peroxisome</keyword>
<dbReference type="GO" id="GO:0005778">
    <property type="term" value="C:peroxisomal membrane"/>
    <property type="evidence" value="ECO:0007669"/>
    <property type="project" value="UniProtKB-SubCell"/>
</dbReference>
<dbReference type="OrthoDB" id="2021143at2759"/>
<comment type="subcellular location">
    <subcellularLocation>
        <location evidence="3">Peroxisome membrane</location>
    </subcellularLocation>
</comment>
<comment type="caution">
    <text evidence="4">The sequence shown here is derived from an EMBL/GenBank/DDBJ whole genome shotgun (WGS) entry which is preliminary data.</text>
</comment>
<evidence type="ECO:0000313" key="5">
    <source>
        <dbReference type="Proteomes" id="UP000192247"/>
    </source>
</evidence>
<dbReference type="GO" id="GO:0007031">
    <property type="term" value="P:peroxisome organization"/>
    <property type="evidence" value="ECO:0007669"/>
    <property type="project" value="UniProtKB-KW"/>
</dbReference>
<dbReference type="InParanoid" id="A0A1V9Y3F4"/>
<evidence type="ECO:0000313" key="4">
    <source>
        <dbReference type="EMBL" id="OQR80235.1"/>
    </source>
</evidence>
<dbReference type="EMBL" id="MNPL01000202">
    <property type="protein sequence ID" value="OQR80235.1"/>
    <property type="molecule type" value="Genomic_DNA"/>
</dbReference>
<proteinExistence type="inferred from homology"/>
<keyword evidence="3" id="KW-0962">Peroxisome biogenesis</keyword>
<dbReference type="FunCoup" id="A0A1V9Y3F4">
    <property type="interactions" value="1524"/>
</dbReference>
<name>A0A1V9Y3F4_9ACAR</name>
<evidence type="ECO:0000256" key="3">
    <source>
        <dbReference type="RuleBase" id="RU365003"/>
    </source>
</evidence>
<protein>
    <recommendedName>
        <fullName evidence="2 3">Peroxisomal membrane protein PEX16</fullName>
    </recommendedName>
</protein>